<keyword evidence="3" id="KW-1185">Reference proteome</keyword>
<gene>
    <name evidence="2" type="ORF">IFO71_11845</name>
</gene>
<protein>
    <submittedName>
        <fullName evidence="2">Uncharacterized protein</fullName>
    </submittedName>
</protein>
<comment type="caution">
    <text evidence="2">The sequence shown here is derived from an EMBL/GenBank/DDBJ whole genome shotgun (WGS) entry which is preliminary data.</text>
</comment>
<sequence>MNSRYERLAMISIFRQPKRSSLDWAYQAGKRACVLVTAALLLGCAARAGQSSLQNYDAPPQSIGEARMLEDGTIWLYLRAQTGDAIGDAAFEYKPDSAGYEAVKKHIDPIASGQTKAVPPWPGTGPEKLP</sequence>
<evidence type="ECO:0000256" key="1">
    <source>
        <dbReference type="SAM" id="MobiDB-lite"/>
    </source>
</evidence>
<name>A0AAW3ZLU1_9GAMM</name>
<reference evidence="2 3" key="1">
    <citation type="submission" date="2020-09" db="EMBL/GenBank/DDBJ databases">
        <title>Pseudoxanthomonas sp. CAU 1598 isolated from sand of Yaerae Beach.</title>
        <authorList>
            <person name="Kim W."/>
        </authorList>
    </citation>
    <scope>NUCLEOTIDE SEQUENCE [LARGE SCALE GENOMIC DNA]</scope>
    <source>
        <strain evidence="2 3">CAU 1598</strain>
    </source>
</reference>
<accession>A0AAW3ZLU1</accession>
<organism evidence="2 3">
    <name type="scientific">Pseudomarimonas arenosa</name>
    <dbReference type="NCBI Taxonomy" id="2774145"/>
    <lineage>
        <taxon>Bacteria</taxon>
        <taxon>Pseudomonadati</taxon>
        <taxon>Pseudomonadota</taxon>
        <taxon>Gammaproteobacteria</taxon>
        <taxon>Lysobacterales</taxon>
        <taxon>Lysobacteraceae</taxon>
        <taxon>Pseudomarimonas</taxon>
    </lineage>
</organism>
<evidence type="ECO:0000313" key="3">
    <source>
        <dbReference type="Proteomes" id="UP000613768"/>
    </source>
</evidence>
<feature type="region of interest" description="Disordered" evidence="1">
    <location>
        <begin position="111"/>
        <end position="130"/>
    </location>
</feature>
<proteinExistence type="predicted"/>
<dbReference type="AlphaFoldDB" id="A0AAW3ZLU1"/>
<evidence type="ECO:0000313" key="2">
    <source>
        <dbReference type="EMBL" id="MBD8526430.1"/>
    </source>
</evidence>
<dbReference type="EMBL" id="JACYTR010000023">
    <property type="protein sequence ID" value="MBD8526430.1"/>
    <property type="molecule type" value="Genomic_DNA"/>
</dbReference>
<dbReference type="Proteomes" id="UP000613768">
    <property type="component" value="Unassembled WGS sequence"/>
</dbReference>